<gene>
    <name evidence="4" type="ORF">SK128_002673</name>
</gene>
<dbReference type="GO" id="GO:0005634">
    <property type="term" value="C:nucleus"/>
    <property type="evidence" value="ECO:0007669"/>
    <property type="project" value="UniProtKB-SubCell"/>
</dbReference>
<evidence type="ECO:0000259" key="3">
    <source>
        <dbReference type="PROSITE" id="PS51978"/>
    </source>
</evidence>
<keyword evidence="5" id="KW-1185">Reference proteome</keyword>
<evidence type="ECO:0000313" key="5">
    <source>
        <dbReference type="Proteomes" id="UP001381693"/>
    </source>
</evidence>
<dbReference type="GO" id="GO:0003700">
    <property type="term" value="F:DNA-binding transcription factor activity"/>
    <property type="evidence" value="ECO:0007669"/>
    <property type="project" value="InterPro"/>
</dbReference>
<dbReference type="Proteomes" id="UP001381693">
    <property type="component" value="Unassembled WGS sequence"/>
</dbReference>
<reference evidence="4 5" key="1">
    <citation type="submission" date="2023-11" db="EMBL/GenBank/DDBJ databases">
        <title>Halocaridina rubra genome assembly.</title>
        <authorList>
            <person name="Smith C."/>
        </authorList>
    </citation>
    <scope>NUCLEOTIDE SEQUENCE [LARGE SCALE GENOMIC DNA]</scope>
    <source>
        <strain evidence="4">EP-1</strain>
        <tissue evidence="4">Whole</tissue>
    </source>
</reference>
<comment type="subcellular location">
    <subcellularLocation>
        <location evidence="1">Nucleus</location>
    </subcellularLocation>
</comment>
<sequence>MDDQSRGMMHPTSQAAGMLMPQHYGMGGSVDHGQGTTTPDSEGRKQDINTILEQIMNITDQSLDEAQA</sequence>
<feature type="non-terminal residue" evidence="4">
    <location>
        <position position="68"/>
    </location>
</feature>
<evidence type="ECO:0000256" key="1">
    <source>
        <dbReference type="ARBA" id="ARBA00004123"/>
    </source>
</evidence>
<comment type="caution">
    <text evidence="4">The sequence shown here is derived from an EMBL/GenBank/DDBJ whole genome shotgun (WGS) entry which is preliminary data.</text>
</comment>
<protein>
    <recommendedName>
        <fullName evidence="3">PBC domain-containing protein</fullName>
    </recommendedName>
</protein>
<feature type="domain" description="PBC" evidence="3">
    <location>
        <begin position="43"/>
        <end position="68"/>
    </location>
</feature>
<proteinExistence type="predicted"/>
<organism evidence="4 5">
    <name type="scientific">Halocaridina rubra</name>
    <name type="common">Hawaiian red shrimp</name>
    <dbReference type="NCBI Taxonomy" id="373956"/>
    <lineage>
        <taxon>Eukaryota</taxon>
        <taxon>Metazoa</taxon>
        <taxon>Ecdysozoa</taxon>
        <taxon>Arthropoda</taxon>
        <taxon>Crustacea</taxon>
        <taxon>Multicrustacea</taxon>
        <taxon>Malacostraca</taxon>
        <taxon>Eumalacostraca</taxon>
        <taxon>Eucarida</taxon>
        <taxon>Decapoda</taxon>
        <taxon>Pleocyemata</taxon>
        <taxon>Caridea</taxon>
        <taxon>Atyoidea</taxon>
        <taxon>Atyidae</taxon>
        <taxon>Halocaridina</taxon>
    </lineage>
</organism>
<feature type="region of interest" description="Disordered" evidence="2">
    <location>
        <begin position="19"/>
        <end position="44"/>
    </location>
</feature>
<evidence type="ECO:0000256" key="2">
    <source>
        <dbReference type="SAM" id="MobiDB-lite"/>
    </source>
</evidence>
<dbReference type="InterPro" id="IPR005542">
    <property type="entry name" value="PBX_PBC_dom"/>
</dbReference>
<dbReference type="PROSITE" id="PS51978">
    <property type="entry name" value="PBC"/>
    <property type="match status" value="1"/>
</dbReference>
<dbReference type="EMBL" id="JAXCGZ010009460">
    <property type="protein sequence ID" value="KAK7077194.1"/>
    <property type="molecule type" value="Genomic_DNA"/>
</dbReference>
<dbReference type="AlphaFoldDB" id="A0AAN8XFC6"/>
<evidence type="ECO:0000313" key="4">
    <source>
        <dbReference type="EMBL" id="KAK7077194.1"/>
    </source>
</evidence>
<name>A0AAN8XFC6_HALRR</name>
<accession>A0AAN8XFC6</accession>